<name>A0A6F8XEH9_9GAMM</name>
<dbReference type="Gene3D" id="3.10.129.10">
    <property type="entry name" value="Hotdog Thioesterase"/>
    <property type="match status" value="2"/>
</dbReference>
<dbReference type="CDD" id="cd03448">
    <property type="entry name" value="HDE_HSD"/>
    <property type="match status" value="1"/>
</dbReference>
<proteinExistence type="predicted"/>
<dbReference type="InterPro" id="IPR054357">
    <property type="entry name" value="MFE-2_N"/>
</dbReference>
<protein>
    <submittedName>
        <fullName evidence="3">MaoC family protein</fullName>
    </submittedName>
</protein>
<sequence>MPLDAKHLQSYSIPEVRQQLTRADTAFYALSVGLGMDPMDRRQLDFVDPDHNFMALPSMAVVMAHPGFWLGNPDTGVDATRVVHGEQEINWHGPLPVEGEVLGRTRVTGLVDKGNNALMYSEKQLLDTSGTLLATCCMTTVLRGAGGFGESTTEANPVHELPKSAPERVVDFSTRPEQALYYRLNGDFNPLHSDPDTASQAGYSRPILHGLCTLGVVFHALFRELADYRSERLQAMRLRFSSPVYPGETIRTEMWYDGSFRARVVERDVVVVNNGKLDLTDELGAQQ</sequence>
<dbReference type="InterPro" id="IPR029069">
    <property type="entry name" value="HotDog_dom_sf"/>
</dbReference>
<dbReference type="SUPFAM" id="SSF54637">
    <property type="entry name" value="Thioesterase/thiol ester dehydrase-isomerase"/>
    <property type="match status" value="2"/>
</dbReference>
<dbReference type="GO" id="GO:0044594">
    <property type="term" value="F:17-beta-hydroxysteroid dehydrogenase (NAD+) activity"/>
    <property type="evidence" value="ECO:0007669"/>
    <property type="project" value="TreeGrafter"/>
</dbReference>
<dbReference type="GO" id="GO:0004300">
    <property type="term" value="F:enoyl-CoA hydratase activity"/>
    <property type="evidence" value="ECO:0007669"/>
    <property type="project" value="TreeGrafter"/>
</dbReference>
<feature type="domain" description="MaoC-like" evidence="1">
    <location>
        <begin position="162"/>
        <end position="261"/>
    </location>
</feature>
<dbReference type="RefSeq" id="WP_172515324.1">
    <property type="nucleotide sequence ID" value="NZ_AP022869.1"/>
</dbReference>
<feature type="domain" description="Peroxisomal multifunctional enzyme type 2-like N-terminal" evidence="2">
    <location>
        <begin position="20"/>
        <end position="144"/>
    </location>
</feature>
<dbReference type="Pfam" id="PF22622">
    <property type="entry name" value="MFE-2_hydrat-2_N"/>
    <property type="match status" value="1"/>
</dbReference>
<organism evidence="3 4">
    <name type="scientific">Vreelandella aquamarina</name>
    <dbReference type="NCBI Taxonomy" id="77097"/>
    <lineage>
        <taxon>Bacteria</taxon>
        <taxon>Pseudomonadati</taxon>
        <taxon>Pseudomonadota</taxon>
        <taxon>Gammaproteobacteria</taxon>
        <taxon>Oceanospirillales</taxon>
        <taxon>Halomonadaceae</taxon>
        <taxon>Vreelandella</taxon>
    </lineage>
</organism>
<evidence type="ECO:0000259" key="2">
    <source>
        <dbReference type="Pfam" id="PF22622"/>
    </source>
</evidence>
<keyword evidence="4" id="KW-1185">Reference proteome</keyword>
<gene>
    <name evidence="3" type="ORF">HMEPL2_29430</name>
</gene>
<dbReference type="Proteomes" id="UP000501053">
    <property type="component" value="Chromosome"/>
</dbReference>
<evidence type="ECO:0000259" key="1">
    <source>
        <dbReference type="Pfam" id="PF01575"/>
    </source>
</evidence>
<dbReference type="PANTHER" id="PTHR13078">
    <property type="entry name" value="PEROXISOMAL MULTIFUNCTIONAL ENZYME TYPE 2-RELATED"/>
    <property type="match status" value="1"/>
</dbReference>
<evidence type="ECO:0000313" key="3">
    <source>
        <dbReference type="EMBL" id="BCB72592.1"/>
    </source>
</evidence>
<accession>A0A6F8XEH9</accession>
<dbReference type="GO" id="GO:0006635">
    <property type="term" value="P:fatty acid beta-oxidation"/>
    <property type="evidence" value="ECO:0007669"/>
    <property type="project" value="TreeGrafter"/>
</dbReference>
<dbReference type="GO" id="GO:0003857">
    <property type="term" value="F:(3S)-3-hydroxyacyl-CoA dehydrogenase (NAD+) activity"/>
    <property type="evidence" value="ECO:0007669"/>
    <property type="project" value="TreeGrafter"/>
</dbReference>
<dbReference type="EMBL" id="AP022869">
    <property type="protein sequence ID" value="BCB72592.1"/>
    <property type="molecule type" value="Genomic_DNA"/>
</dbReference>
<reference evidence="3 4" key="1">
    <citation type="submission" date="2020-03" db="EMBL/GenBank/DDBJ databases">
        <title>Complete Genome Sequence of Halomonas meridiana strain Eplume2, isolated from hydrothermal-plume in the north east Pacific Ocean.</title>
        <authorList>
            <person name="Kurihara Y."/>
            <person name="Kawai S."/>
            <person name="Sakai A."/>
            <person name="Galipon J."/>
            <person name="Arakawa K."/>
        </authorList>
    </citation>
    <scope>NUCLEOTIDE SEQUENCE [LARGE SCALE GENOMIC DNA]</scope>
    <source>
        <strain evidence="3 4">Eplume2</strain>
    </source>
</reference>
<evidence type="ECO:0000313" key="4">
    <source>
        <dbReference type="Proteomes" id="UP000501053"/>
    </source>
</evidence>
<dbReference type="InterPro" id="IPR002539">
    <property type="entry name" value="MaoC-like_dom"/>
</dbReference>
<dbReference type="Pfam" id="PF01575">
    <property type="entry name" value="MaoC_dehydratas"/>
    <property type="match status" value="1"/>
</dbReference>
<dbReference type="PANTHER" id="PTHR13078:SF56">
    <property type="entry name" value="PEROXISOMAL MULTIFUNCTIONAL ENZYME TYPE 2"/>
    <property type="match status" value="1"/>
</dbReference>
<dbReference type="AlphaFoldDB" id="A0A6F8XEH9"/>